<dbReference type="SUPFAM" id="SSF53756">
    <property type="entry name" value="UDP-Glycosyltransferase/glycogen phosphorylase"/>
    <property type="match status" value="1"/>
</dbReference>
<evidence type="ECO:0000259" key="1">
    <source>
        <dbReference type="Pfam" id="PF03033"/>
    </source>
</evidence>
<organism evidence="2 3">
    <name type="scientific">Acaulospora morrowiae</name>
    <dbReference type="NCBI Taxonomy" id="94023"/>
    <lineage>
        <taxon>Eukaryota</taxon>
        <taxon>Fungi</taxon>
        <taxon>Fungi incertae sedis</taxon>
        <taxon>Mucoromycota</taxon>
        <taxon>Glomeromycotina</taxon>
        <taxon>Glomeromycetes</taxon>
        <taxon>Diversisporales</taxon>
        <taxon>Acaulosporaceae</taxon>
        <taxon>Acaulospora</taxon>
    </lineage>
</organism>
<comment type="caution">
    <text evidence="2">The sequence shown here is derived from an EMBL/GenBank/DDBJ whole genome shotgun (WGS) entry which is preliminary data.</text>
</comment>
<evidence type="ECO:0000313" key="3">
    <source>
        <dbReference type="Proteomes" id="UP000789342"/>
    </source>
</evidence>
<proteinExistence type="predicted"/>
<dbReference type="AlphaFoldDB" id="A0A9N9J296"/>
<sequence length="145" mass="16388">MSTSSTLSTTTSMSDVEIEPSQCSRRILLMAIGSMGDVLPFINIGIGFQLRGHTVIVAANSRFRNLIESKGFEFREITWDMQYEWEHTEEGKRMVKYSAHSILGSPFMFSFLKQGFQKTYKDSEAVLTGVDFVLLGTGSNYMYPE</sequence>
<dbReference type="GO" id="GO:0005975">
    <property type="term" value="P:carbohydrate metabolic process"/>
    <property type="evidence" value="ECO:0007669"/>
    <property type="project" value="InterPro"/>
</dbReference>
<feature type="non-terminal residue" evidence="2">
    <location>
        <position position="145"/>
    </location>
</feature>
<gene>
    <name evidence="2" type="ORF">AMORRO_LOCUS15614</name>
</gene>
<dbReference type="InterPro" id="IPR004276">
    <property type="entry name" value="GlycoTrans_28_N"/>
</dbReference>
<keyword evidence="3" id="KW-1185">Reference proteome</keyword>
<dbReference type="Gene3D" id="3.40.50.2000">
    <property type="entry name" value="Glycogen Phosphorylase B"/>
    <property type="match status" value="1"/>
</dbReference>
<dbReference type="Pfam" id="PF03033">
    <property type="entry name" value="Glyco_transf_28"/>
    <property type="match status" value="1"/>
</dbReference>
<dbReference type="EMBL" id="CAJVPV010038212">
    <property type="protein sequence ID" value="CAG8756285.1"/>
    <property type="molecule type" value="Genomic_DNA"/>
</dbReference>
<dbReference type="OrthoDB" id="2351720at2759"/>
<feature type="domain" description="Glycosyltransferase family 28 N-terminal" evidence="1">
    <location>
        <begin position="27"/>
        <end position="96"/>
    </location>
</feature>
<protein>
    <submittedName>
        <fullName evidence="2">11983_t:CDS:1</fullName>
    </submittedName>
</protein>
<dbReference type="PANTHER" id="PTHR48050">
    <property type="entry name" value="STEROL 3-BETA-GLUCOSYLTRANSFERASE"/>
    <property type="match status" value="1"/>
</dbReference>
<dbReference type="Proteomes" id="UP000789342">
    <property type="component" value="Unassembled WGS sequence"/>
</dbReference>
<evidence type="ECO:0000313" key="2">
    <source>
        <dbReference type="EMBL" id="CAG8756285.1"/>
    </source>
</evidence>
<reference evidence="2" key="1">
    <citation type="submission" date="2021-06" db="EMBL/GenBank/DDBJ databases">
        <authorList>
            <person name="Kallberg Y."/>
            <person name="Tangrot J."/>
            <person name="Rosling A."/>
        </authorList>
    </citation>
    <scope>NUCLEOTIDE SEQUENCE</scope>
    <source>
        <strain evidence="2">CL551</strain>
    </source>
</reference>
<dbReference type="PANTHER" id="PTHR48050:SF13">
    <property type="entry name" value="STEROL 3-BETA-GLUCOSYLTRANSFERASE UGT80A2"/>
    <property type="match status" value="1"/>
</dbReference>
<dbReference type="GO" id="GO:0016758">
    <property type="term" value="F:hexosyltransferase activity"/>
    <property type="evidence" value="ECO:0007669"/>
    <property type="project" value="InterPro"/>
</dbReference>
<dbReference type="InterPro" id="IPR050426">
    <property type="entry name" value="Glycosyltransferase_28"/>
</dbReference>
<name>A0A9N9J296_9GLOM</name>
<accession>A0A9N9J296</accession>